<protein>
    <submittedName>
        <fullName evidence="2">Uncharacterized protein</fullName>
    </submittedName>
</protein>
<dbReference type="Proteomes" id="UP000070700">
    <property type="component" value="Unassembled WGS sequence"/>
</dbReference>
<proteinExistence type="predicted"/>
<dbReference type="InParanoid" id="A0A194XCP1"/>
<dbReference type="EMBL" id="KQ947413">
    <property type="protein sequence ID" value="KUJ17943.1"/>
    <property type="molecule type" value="Genomic_DNA"/>
</dbReference>
<feature type="signal peptide" evidence="1">
    <location>
        <begin position="1"/>
        <end position="19"/>
    </location>
</feature>
<evidence type="ECO:0000313" key="3">
    <source>
        <dbReference type="Proteomes" id="UP000070700"/>
    </source>
</evidence>
<sequence>MWARVRLVLASCHVTTVNACVSNQFTPFDSFSPRCLFVVVCIFLQLLETDN</sequence>
<dbReference type="GeneID" id="28816556"/>
<reference evidence="2 3" key="1">
    <citation type="submission" date="2015-10" db="EMBL/GenBank/DDBJ databases">
        <title>Full genome of DAOMC 229536 Phialocephala scopiformis, a fungal endophyte of spruce producing the potent anti-insectan compound rugulosin.</title>
        <authorList>
            <consortium name="DOE Joint Genome Institute"/>
            <person name="Walker A.K."/>
            <person name="Frasz S.L."/>
            <person name="Seifert K.A."/>
            <person name="Miller J.D."/>
            <person name="Mondo S.J."/>
            <person name="Labutti K."/>
            <person name="Lipzen A."/>
            <person name="Dockter R."/>
            <person name="Kennedy M."/>
            <person name="Grigoriev I.V."/>
            <person name="Spatafora J.W."/>
        </authorList>
    </citation>
    <scope>NUCLEOTIDE SEQUENCE [LARGE SCALE GENOMIC DNA]</scope>
    <source>
        <strain evidence="2 3">CBS 120377</strain>
    </source>
</reference>
<dbReference type="AlphaFoldDB" id="A0A194XCP1"/>
<evidence type="ECO:0000256" key="1">
    <source>
        <dbReference type="SAM" id="SignalP"/>
    </source>
</evidence>
<dbReference type="KEGG" id="psco:LY89DRAFT_33744"/>
<evidence type="ECO:0000313" key="2">
    <source>
        <dbReference type="EMBL" id="KUJ17943.1"/>
    </source>
</evidence>
<gene>
    <name evidence="2" type="ORF">LY89DRAFT_33744</name>
</gene>
<keyword evidence="1" id="KW-0732">Signal</keyword>
<name>A0A194XCP1_MOLSC</name>
<accession>A0A194XCP1</accession>
<keyword evidence="3" id="KW-1185">Reference proteome</keyword>
<organism evidence="2 3">
    <name type="scientific">Mollisia scopiformis</name>
    <name type="common">Conifer needle endophyte fungus</name>
    <name type="synonym">Phialocephala scopiformis</name>
    <dbReference type="NCBI Taxonomy" id="149040"/>
    <lineage>
        <taxon>Eukaryota</taxon>
        <taxon>Fungi</taxon>
        <taxon>Dikarya</taxon>
        <taxon>Ascomycota</taxon>
        <taxon>Pezizomycotina</taxon>
        <taxon>Leotiomycetes</taxon>
        <taxon>Helotiales</taxon>
        <taxon>Mollisiaceae</taxon>
        <taxon>Mollisia</taxon>
    </lineage>
</organism>
<dbReference type="RefSeq" id="XP_018072298.1">
    <property type="nucleotide sequence ID" value="XM_018206830.1"/>
</dbReference>
<feature type="chain" id="PRO_5008268083" evidence="1">
    <location>
        <begin position="20"/>
        <end position="51"/>
    </location>
</feature>